<accession>A0AC58T2S9</accession>
<evidence type="ECO:0000313" key="1">
    <source>
        <dbReference type="Proteomes" id="UP000790787"/>
    </source>
</evidence>
<proteinExistence type="predicted"/>
<protein>
    <submittedName>
        <fullName evidence="2">Uncharacterized protein LOC142171714</fullName>
    </submittedName>
</protein>
<gene>
    <name evidence="2" type="primary">LOC142171714</name>
</gene>
<reference evidence="1" key="1">
    <citation type="journal article" date="2014" name="Nat. Commun.">
        <title>The tobacco genome sequence and its comparison with those of tomato and potato.</title>
        <authorList>
            <person name="Sierro N."/>
            <person name="Battey J.N."/>
            <person name="Ouadi S."/>
            <person name="Bakaher N."/>
            <person name="Bovet L."/>
            <person name="Willig A."/>
            <person name="Goepfert S."/>
            <person name="Peitsch M.C."/>
            <person name="Ivanov N.V."/>
        </authorList>
    </citation>
    <scope>NUCLEOTIDE SEQUENCE [LARGE SCALE GENOMIC DNA]</scope>
</reference>
<name>A0AC58T2S9_TOBAC</name>
<dbReference type="RefSeq" id="XP_075091507.1">
    <property type="nucleotide sequence ID" value="XM_075235406.1"/>
</dbReference>
<reference evidence="2" key="2">
    <citation type="submission" date="2025-08" db="UniProtKB">
        <authorList>
            <consortium name="RefSeq"/>
        </authorList>
    </citation>
    <scope>IDENTIFICATION</scope>
    <source>
        <tissue evidence="2">Leaf</tissue>
    </source>
</reference>
<keyword evidence="1" id="KW-1185">Reference proteome</keyword>
<organism evidence="1 2">
    <name type="scientific">Nicotiana tabacum</name>
    <name type="common">Common tobacco</name>
    <dbReference type="NCBI Taxonomy" id="4097"/>
    <lineage>
        <taxon>Eukaryota</taxon>
        <taxon>Viridiplantae</taxon>
        <taxon>Streptophyta</taxon>
        <taxon>Embryophyta</taxon>
        <taxon>Tracheophyta</taxon>
        <taxon>Spermatophyta</taxon>
        <taxon>Magnoliopsida</taxon>
        <taxon>eudicotyledons</taxon>
        <taxon>Gunneridae</taxon>
        <taxon>Pentapetalae</taxon>
        <taxon>asterids</taxon>
        <taxon>lamiids</taxon>
        <taxon>Solanales</taxon>
        <taxon>Solanaceae</taxon>
        <taxon>Nicotianoideae</taxon>
        <taxon>Nicotianeae</taxon>
        <taxon>Nicotiana</taxon>
    </lineage>
</organism>
<sequence length="262" mass="30927">MNAIIWNIRLVNTKKAFERFVTMHRQYEFQFIGLMEHVQNANKVEKYRRKLGIHHAFVNISNKVWAFVEEDYEVDILFDMEQQLTLILFNPLSQKDFIVTLVYAKCDAIERIELWDSMYALAQDMNVLWLVDGDFNVIVYEEEKIGGIPVSLNEVEDFRHCINTCNLFDLDFKGSIYTWWNGRTNDDRISKRLDRCLAKIKFKHMLHGVVATHLSKTSFDHCPLIISCDLNAAPIKKSFKFLMFSIKHQTFLDVLKENWTSD</sequence>
<dbReference type="Proteomes" id="UP000790787">
    <property type="component" value="Chromosome 17"/>
</dbReference>
<evidence type="ECO:0000313" key="2">
    <source>
        <dbReference type="RefSeq" id="XP_075091507.1"/>
    </source>
</evidence>